<accession>A0A8C5Q747</accession>
<protein>
    <submittedName>
        <fullName evidence="2">Uncharacterized protein</fullName>
    </submittedName>
</protein>
<name>A0A8C5Q747_9ANUR</name>
<dbReference type="GeneTree" id="ENSGT00940000156222"/>
<keyword evidence="1" id="KW-1133">Transmembrane helix</keyword>
<organism evidence="2 3">
    <name type="scientific">Leptobrachium leishanense</name>
    <name type="common">Leishan spiny toad</name>
    <dbReference type="NCBI Taxonomy" id="445787"/>
    <lineage>
        <taxon>Eukaryota</taxon>
        <taxon>Metazoa</taxon>
        <taxon>Chordata</taxon>
        <taxon>Craniata</taxon>
        <taxon>Vertebrata</taxon>
        <taxon>Euteleostomi</taxon>
        <taxon>Amphibia</taxon>
        <taxon>Batrachia</taxon>
        <taxon>Anura</taxon>
        <taxon>Pelobatoidea</taxon>
        <taxon>Megophryidae</taxon>
        <taxon>Leptobrachium</taxon>
    </lineage>
</organism>
<keyword evidence="1" id="KW-0812">Transmembrane</keyword>
<feature type="transmembrane region" description="Helical" evidence="1">
    <location>
        <begin position="6"/>
        <end position="22"/>
    </location>
</feature>
<evidence type="ECO:0000313" key="2">
    <source>
        <dbReference type="Ensembl" id="ENSLLEP00000032416.1"/>
    </source>
</evidence>
<dbReference type="Ensembl" id="ENSLLET00000033668.1">
    <property type="protein sequence ID" value="ENSLLEP00000032416.1"/>
    <property type="gene ID" value="ENSLLEG00000020567.1"/>
</dbReference>
<keyword evidence="1" id="KW-0472">Membrane</keyword>
<reference evidence="2" key="1">
    <citation type="submission" date="2025-08" db="UniProtKB">
        <authorList>
            <consortium name="Ensembl"/>
        </authorList>
    </citation>
    <scope>IDENTIFICATION</scope>
</reference>
<keyword evidence="3" id="KW-1185">Reference proteome</keyword>
<proteinExistence type="predicted"/>
<dbReference type="Proteomes" id="UP000694569">
    <property type="component" value="Unplaced"/>
</dbReference>
<evidence type="ECO:0000256" key="1">
    <source>
        <dbReference type="SAM" id="Phobius"/>
    </source>
</evidence>
<sequence>MRPAGACYFLKIILMTIFYLGYHAQKHPSMDIAVILVGTSDEVAIKDVHEKDDFHHLSVTPRVALVTMNESDPKSIITRICDLMSDKKVQGVVFGDDTDQEAIAQILDFISAQTLTPILGIHGGSSMIMADKVGGGAFRHKRYEY</sequence>
<dbReference type="Gene3D" id="3.40.50.2300">
    <property type="match status" value="1"/>
</dbReference>
<dbReference type="AlphaFoldDB" id="A0A8C5Q747"/>
<evidence type="ECO:0000313" key="3">
    <source>
        <dbReference type="Proteomes" id="UP000694569"/>
    </source>
</evidence>
<reference evidence="2" key="2">
    <citation type="submission" date="2025-09" db="UniProtKB">
        <authorList>
            <consortium name="Ensembl"/>
        </authorList>
    </citation>
    <scope>IDENTIFICATION</scope>
</reference>
<dbReference type="OrthoDB" id="5984008at2759"/>